<evidence type="ECO:0000256" key="1">
    <source>
        <dbReference type="SAM" id="MobiDB-lite"/>
    </source>
</evidence>
<dbReference type="PROSITE" id="PS51257">
    <property type="entry name" value="PROKAR_LIPOPROTEIN"/>
    <property type="match status" value="1"/>
</dbReference>
<sequence>MRSAVIATITAAAALAMGGCTSTQTGEASPTSGGNPALSSSATSGTQAGANSLIGLDACTLLADSEAQQAVPGAGSHQDLGDIGGEGVSSCKWSKSAGDDFTAHTFGTTVRPMQGIKGIVVSPGGQLSDMTTSEGRLAAVLKNNEGKGSCTISIAVGSGRVDITDQTNGSTDSACSVVSKISGYVESRLPKT</sequence>
<keyword evidence="2" id="KW-0732">Signal</keyword>
<evidence type="ECO:0000256" key="2">
    <source>
        <dbReference type="SAM" id="SignalP"/>
    </source>
</evidence>
<accession>A0ABY7B0J1</accession>
<dbReference type="Proteomes" id="UP001163203">
    <property type="component" value="Chromosome"/>
</dbReference>
<dbReference type="Pfam" id="PF12079">
    <property type="entry name" value="DUF3558"/>
    <property type="match status" value="1"/>
</dbReference>
<gene>
    <name evidence="3" type="ORF">ORV05_33950</name>
</gene>
<feature type="compositionally biased region" description="Polar residues" evidence="1">
    <location>
        <begin position="21"/>
        <end position="34"/>
    </location>
</feature>
<dbReference type="EMBL" id="CP113836">
    <property type="protein sequence ID" value="WAL65807.1"/>
    <property type="molecule type" value="Genomic_DNA"/>
</dbReference>
<reference evidence="3" key="1">
    <citation type="submission" date="2022-11" db="EMBL/GenBank/DDBJ databases">
        <authorList>
            <person name="Mo P."/>
        </authorList>
    </citation>
    <scope>NUCLEOTIDE SEQUENCE</scope>
    <source>
        <strain evidence="3">HUAS 11-8</strain>
    </source>
</reference>
<organism evidence="3 4">
    <name type="scientific">Amycolatopsis cynarae</name>
    <dbReference type="NCBI Taxonomy" id="2995223"/>
    <lineage>
        <taxon>Bacteria</taxon>
        <taxon>Bacillati</taxon>
        <taxon>Actinomycetota</taxon>
        <taxon>Actinomycetes</taxon>
        <taxon>Pseudonocardiales</taxon>
        <taxon>Pseudonocardiaceae</taxon>
        <taxon>Amycolatopsis</taxon>
    </lineage>
</organism>
<dbReference type="RefSeq" id="WP_268755951.1">
    <property type="nucleotide sequence ID" value="NZ_CP113836.1"/>
</dbReference>
<keyword evidence="4" id="KW-1185">Reference proteome</keyword>
<feature type="signal peptide" evidence="2">
    <location>
        <begin position="1"/>
        <end position="18"/>
    </location>
</feature>
<feature type="region of interest" description="Disordered" evidence="1">
    <location>
        <begin position="21"/>
        <end position="44"/>
    </location>
</feature>
<evidence type="ECO:0000313" key="4">
    <source>
        <dbReference type="Proteomes" id="UP001163203"/>
    </source>
</evidence>
<evidence type="ECO:0000313" key="3">
    <source>
        <dbReference type="EMBL" id="WAL65807.1"/>
    </source>
</evidence>
<dbReference type="InterPro" id="IPR024520">
    <property type="entry name" value="DUF3558"/>
</dbReference>
<feature type="chain" id="PRO_5046250967" evidence="2">
    <location>
        <begin position="19"/>
        <end position="192"/>
    </location>
</feature>
<protein>
    <submittedName>
        <fullName evidence="3">DUF3558 family protein</fullName>
    </submittedName>
</protein>
<proteinExistence type="predicted"/>
<name>A0ABY7B0J1_9PSEU</name>